<evidence type="ECO:0000313" key="2">
    <source>
        <dbReference type="EMBL" id="POM58978.1"/>
    </source>
</evidence>
<dbReference type="Proteomes" id="UP000237271">
    <property type="component" value="Unassembled WGS sequence"/>
</dbReference>
<name>A0A2P4X099_9STRA</name>
<evidence type="ECO:0000313" key="3">
    <source>
        <dbReference type="Proteomes" id="UP000237271"/>
    </source>
</evidence>
<dbReference type="AlphaFoldDB" id="A0A2P4X099"/>
<dbReference type="GO" id="GO:0004386">
    <property type="term" value="F:helicase activity"/>
    <property type="evidence" value="ECO:0007669"/>
    <property type="project" value="UniProtKB-KW"/>
</dbReference>
<dbReference type="EMBL" id="NCKW01020122">
    <property type="protein sequence ID" value="POM58978.1"/>
    <property type="molecule type" value="Genomic_DNA"/>
</dbReference>
<gene>
    <name evidence="2" type="ORF">PHPALM_36304</name>
</gene>
<organism evidence="2 3">
    <name type="scientific">Phytophthora palmivora</name>
    <dbReference type="NCBI Taxonomy" id="4796"/>
    <lineage>
        <taxon>Eukaryota</taxon>
        <taxon>Sar</taxon>
        <taxon>Stramenopiles</taxon>
        <taxon>Oomycota</taxon>
        <taxon>Peronosporomycetes</taxon>
        <taxon>Peronosporales</taxon>
        <taxon>Peronosporaceae</taxon>
        <taxon>Phytophthora</taxon>
    </lineage>
</organism>
<dbReference type="OrthoDB" id="126875at2759"/>
<protein>
    <submittedName>
        <fullName evidence="2">Helitron helicase-like protein</fullName>
    </submittedName>
</protein>
<keyword evidence="2" id="KW-0547">Nucleotide-binding</keyword>
<reference evidence="2 3" key="1">
    <citation type="journal article" date="2017" name="Genome Biol. Evol.">
        <title>Phytophthora megakarya and P. palmivora, closely related causal agents of cacao black pod rot, underwent increases in genome sizes and gene numbers by different mechanisms.</title>
        <authorList>
            <person name="Ali S.S."/>
            <person name="Shao J."/>
            <person name="Lary D.J."/>
            <person name="Kronmiller B."/>
            <person name="Shen D."/>
            <person name="Strem M.D."/>
            <person name="Amoako-Attah I."/>
            <person name="Akrofi A.Y."/>
            <person name="Begoude B.A."/>
            <person name="Ten Hoopen G.M."/>
            <person name="Coulibaly K."/>
            <person name="Kebe B.I."/>
            <person name="Melnick R.L."/>
            <person name="Guiltinan M.J."/>
            <person name="Tyler B.M."/>
            <person name="Meinhardt L.W."/>
            <person name="Bailey B.A."/>
        </authorList>
    </citation>
    <scope>NUCLEOTIDE SEQUENCE [LARGE SCALE GENOMIC DNA]</scope>
    <source>
        <strain evidence="3">sbr112.9</strain>
    </source>
</reference>
<evidence type="ECO:0000256" key="1">
    <source>
        <dbReference type="SAM" id="MobiDB-lite"/>
    </source>
</evidence>
<keyword evidence="2" id="KW-0067">ATP-binding</keyword>
<sequence length="85" mass="9542">MKIQMLSLVSTPKAWKDVNNPEVATDTYFANRTILTTTYAVVHCINAAVANREIHKYVSGDATEDDMHGREYQRDPALQTDAEAK</sequence>
<comment type="caution">
    <text evidence="2">The sequence shown here is derived from an EMBL/GenBank/DDBJ whole genome shotgun (WGS) entry which is preliminary data.</text>
</comment>
<keyword evidence="3" id="KW-1185">Reference proteome</keyword>
<feature type="region of interest" description="Disordered" evidence="1">
    <location>
        <begin position="60"/>
        <end position="85"/>
    </location>
</feature>
<accession>A0A2P4X099</accession>
<proteinExistence type="predicted"/>
<keyword evidence="2" id="KW-0347">Helicase</keyword>
<keyword evidence="2" id="KW-0378">Hydrolase</keyword>
<feature type="compositionally biased region" description="Basic and acidic residues" evidence="1">
    <location>
        <begin position="65"/>
        <end position="74"/>
    </location>
</feature>